<dbReference type="OrthoDB" id="282265at2"/>
<dbReference type="EMBL" id="CP036278">
    <property type="protein sequence ID" value="QDU55622.1"/>
    <property type="molecule type" value="Genomic_DNA"/>
</dbReference>
<organism evidence="1 2">
    <name type="scientific">Aeoliella mucimassa</name>
    <dbReference type="NCBI Taxonomy" id="2527972"/>
    <lineage>
        <taxon>Bacteria</taxon>
        <taxon>Pseudomonadati</taxon>
        <taxon>Planctomycetota</taxon>
        <taxon>Planctomycetia</taxon>
        <taxon>Pirellulales</taxon>
        <taxon>Lacipirellulaceae</taxon>
        <taxon>Aeoliella</taxon>
    </lineage>
</organism>
<name>A0A518ALL7_9BACT</name>
<gene>
    <name evidence="1" type="ORF">Pan181_18150</name>
</gene>
<protein>
    <submittedName>
        <fullName evidence="1">Uncharacterized protein</fullName>
    </submittedName>
</protein>
<proteinExistence type="predicted"/>
<reference evidence="1 2" key="1">
    <citation type="submission" date="2019-02" db="EMBL/GenBank/DDBJ databases">
        <title>Deep-cultivation of Planctomycetes and their phenomic and genomic characterization uncovers novel biology.</title>
        <authorList>
            <person name="Wiegand S."/>
            <person name="Jogler M."/>
            <person name="Boedeker C."/>
            <person name="Pinto D."/>
            <person name="Vollmers J."/>
            <person name="Rivas-Marin E."/>
            <person name="Kohn T."/>
            <person name="Peeters S.H."/>
            <person name="Heuer A."/>
            <person name="Rast P."/>
            <person name="Oberbeckmann S."/>
            <person name="Bunk B."/>
            <person name="Jeske O."/>
            <person name="Meyerdierks A."/>
            <person name="Storesund J.E."/>
            <person name="Kallscheuer N."/>
            <person name="Luecker S."/>
            <person name="Lage O.M."/>
            <person name="Pohl T."/>
            <person name="Merkel B.J."/>
            <person name="Hornburger P."/>
            <person name="Mueller R.-W."/>
            <person name="Bruemmer F."/>
            <person name="Labrenz M."/>
            <person name="Spormann A.M."/>
            <person name="Op den Camp H."/>
            <person name="Overmann J."/>
            <person name="Amann R."/>
            <person name="Jetten M.S.M."/>
            <person name="Mascher T."/>
            <person name="Medema M.H."/>
            <person name="Devos D.P."/>
            <person name="Kaster A.-K."/>
            <person name="Ovreas L."/>
            <person name="Rohde M."/>
            <person name="Galperin M.Y."/>
            <person name="Jogler C."/>
        </authorList>
    </citation>
    <scope>NUCLEOTIDE SEQUENCE [LARGE SCALE GENOMIC DNA]</scope>
    <source>
        <strain evidence="1 2">Pan181</strain>
    </source>
</reference>
<sequence>MFLRFLFWFCLALAIVGWLLRGVVGRWLWSRRLQLASEALINDWQQVESNFLTAAAATGKPRGLAWKSSQFHDSALLCRDRATGDIYALVGITVSFEAVLGGGMEDVAAVSNLRCATALLEWRSDQWTTAGRVLFNMEPREAVEHYPQHLEAITELSLPSAAN</sequence>
<evidence type="ECO:0000313" key="2">
    <source>
        <dbReference type="Proteomes" id="UP000315750"/>
    </source>
</evidence>
<evidence type="ECO:0000313" key="1">
    <source>
        <dbReference type="EMBL" id="QDU55622.1"/>
    </source>
</evidence>
<keyword evidence="2" id="KW-1185">Reference proteome</keyword>
<dbReference type="RefSeq" id="WP_145246462.1">
    <property type="nucleotide sequence ID" value="NZ_CP036278.1"/>
</dbReference>
<accession>A0A518ALL7</accession>
<dbReference type="Proteomes" id="UP000315750">
    <property type="component" value="Chromosome"/>
</dbReference>
<dbReference type="AlphaFoldDB" id="A0A518ALL7"/>
<dbReference type="KEGG" id="amuc:Pan181_18150"/>